<gene>
    <name evidence="7" type="ORF">PCOR1329_LOCUS43059</name>
</gene>
<dbReference type="Pfam" id="PF22591">
    <property type="entry name" value="eIF3a_PCI_TPR-like"/>
    <property type="match status" value="1"/>
</dbReference>
<dbReference type="InterPro" id="IPR054711">
    <property type="entry name" value="eIF3a_PCI_TPR-like"/>
</dbReference>
<keyword evidence="8" id="KW-1185">Reference proteome</keyword>
<feature type="compositionally biased region" description="Basic residues" evidence="5">
    <location>
        <begin position="1111"/>
        <end position="1139"/>
    </location>
</feature>
<keyword evidence="3" id="KW-0694">RNA-binding</keyword>
<evidence type="ECO:0000313" key="8">
    <source>
        <dbReference type="Proteomes" id="UP001189429"/>
    </source>
</evidence>
<dbReference type="PROSITE" id="PS50250">
    <property type="entry name" value="PCI"/>
    <property type="match status" value="1"/>
</dbReference>
<keyword evidence="1" id="KW-0963">Cytoplasm</keyword>
<dbReference type="EMBL" id="CAUYUJ010015172">
    <property type="protein sequence ID" value="CAK0850749.1"/>
    <property type="molecule type" value="Genomic_DNA"/>
</dbReference>
<evidence type="ECO:0000259" key="6">
    <source>
        <dbReference type="PROSITE" id="PS50250"/>
    </source>
</evidence>
<dbReference type="InterPro" id="IPR000717">
    <property type="entry name" value="PCI_dom"/>
</dbReference>
<feature type="compositionally biased region" description="Basic and acidic residues" evidence="5">
    <location>
        <begin position="949"/>
        <end position="962"/>
    </location>
</feature>
<evidence type="ECO:0000256" key="1">
    <source>
        <dbReference type="ARBA" id="ARBA00022490"/>
    </source>
</evidence>
<evidence type="ECO:0000256" key="2">
    <source>
        <dbReference type="ARBA" id="ARBA00022540"/>
    </source>
</evidence>
<feature type="domain" description="PCI" evidence="6">
    <location>
        <begin position="333"/>
        <end position="503"/>
    </location>
</feature>
<dbReference type="Proteomes" id="UP001189429">
    <property type="component" value="Unassembled WGS sequence"/>
</dbReference>
<keyword evidence="4" id="KW-0648">Protein biosynthesis</keyword>
<feature type="compositionally biased region" description="Basic and acidic residues" evidence="5">
    <location>
        <begin position="805"/>
        <end position="820"/>
    </location>
</feature>
<feature type="compositionally biased region" description="Low complexity" evidence="5">
    <location>
        <begin position="1086"/>
        <end position="1102"/>
    </location>
</feature>
<dbReference type="Gene3D" id="1.25.40.860">
    <property type="match status" value="2"/>
</dbReference>
<accession>A0ABN9TZS1</accession>
<evidence type="ECO:0000313" key="7">
    <source>
        <dbReference type="EMBL" id="CAK0850749.1"/>
    </source>
</evidence>
<name>A0ABN9TZS1_9DINO</name>
<comment type="caution">
    <text evidence="7">The sequence shown here is derived from an EMBL/GenBank/DDBJ whole genome shotgun (WGS) entry which is preliminary data.</text>
</comment>
<dbReference type="Gene3D" id="4.10.860.10">
    <property type="entry name" value="UVR domain"/>
    <property type="match status" value="1"/>
</dbReference>
<keyword evidence="2" id="KW-0396">Initiation factor</keyword>
<feature type="compositionally biased region" description="Polar residues" evidence="5">
    <location>
        <begin position="1187"/>
        <end position="1201"/>
    </location>
</feature>
<feature type="compositionally biased region" description="Basic and acidic residues" evidence="5">
    <location>
        <begin position="827"/>
        <end position="939"/>
    </location>
</feature>
<protein>
    <recommendedName>
        <fullName evidence="6">PCI domain-containing protein</fullName>
    </recommendedName>
</protein>
<dbReference type="PANTHER" id="PTHR14005:SF0">
    <property type="entry name" value="EUKARYOTIC TRANSLATION INITIATION FACTOR 3 SUBUNIT A"/>
    <property type="match status" value="1"/>
</dbReference>
<sequence>MANFMKPESALLKAEAFIDVQKKHDALEVLHQAIQHRKLKSQWTPTSELIMVKHLELCVELQKMRIAREGLYQYRTMCQAANISSLENVVKKFRMAAEEKVNEAKRQKDIKMAELGDFDEMESPQTILLRSIQQGDTRQQSQDRDVHVHFRFLWDTYKLILDVLKSGNRLEDVYHETSQHAMEFCRANERPQEFKRLCETLRKNFADLHKHGVSGKAAQTQVNPSNPDTVLRTLDTRTKQLQIATELDLWRESYNIANEMFELMAKVPRVKPRLRSQYYDFLGQIFWKADNHLFHAFACLKNLNITKAGKQDLSKEELSLLASKAVLSTLCVPFQKGGEMQMQSLELTTEGASSPHEKAKKHAVLFHSQTVPTRESISSQLVEKGLLSLALQPCRDLFDLIESDFTPLSLCQDAKPLLDQVSELLDGKLEQYIVPLKQIIFFRLMKQLSDVYASMTIENFEKAASIVSFSIAEKWMANASRQHGINIQINYSDKAIVFGSPRKADMKSMRQPLIEVGYKLQQAMVRVAPEEQHKKEKLEKQQLEKTIVRRIEEETKLIRQRKEEIERRKEDSEKRKQEQLRKDMEKQREQEEREAALERARLQQEREQREREREQQKKRDAEREKNKEMLEEMKKQAEQNNTNLKINVSGGGSKKITEVHAEDLEKISVADIERAREAQVLRERQEKIRQRKLESKRVDHLARALREQELPYLDDWAYDVEEQDRAFLEVAEERCAEQQRKKHAEDLKEKALMMVFEKAKEAWAAELLEAREEEYFEKVKERERRLEQKVVDLKIANAKKRFQEYEKEMEEERARKKREQEEEERKEEERKAKIRREREAQERLEREEEERREREEQEEEARKQKEEDRKRREEERKAQAEAADRALEKRLAREREIEERQAKGGEREPDRRPAARREEEGDGWRRGGDRDRGDREEPKGGAWRSGTAGDRDGWRKRGEDRTTAPATATAAAAATTTRGPGAGARRPAPRTRAGPRWPGRPRAGGATACRRRTSASGTASGSPTVAPPRARRTTTGTLGDAGATASAIRRGGRSRARRRATRAAAGGATARSRGARSPGPRGPLPGGAARMPRIAPARAPAARPDRNRGMSQRRRLRAASRRPRRRRRRPQSRQGRRRTTTVSPWSPRARRRSPPPRRATPASGARRRPGRGSPSEAPRLPPEVPDPNTSWNCSSLIASPSSALEQWRSARQPRSNVVGAHGIGVVLRRRSFSS</sequence>
<organism evidence="7 8">
    <name type="scientific">Prorocentrum cordatum</name>
    <dbReference type="NCBI Taxonomy" id="2364126"/>
    <lineage>
        <taxon>Eukaryota</taxon>
        <taxon>Sar</taxon>
        <taxon>Alveolata</taxon>
        <taxon>Dinophyceae</taxon>
        <taxon>Prorocentrales</taxon>
        <taxon>Prorocentraceae</taxon>
        <taxon>Prorocentrum</taxon>
    </lineage>
</organism>
<feature type="compositionally biased region" description="Low complexity" evidence="5">
    <location>
        <begin position="1062"/>
        <end position="1079"/>
    </location>
</feature>
<dbReference type="PANTHER" id="PTHR14005">
    <property type="entry name" value="EUKARYOTIC TRANSLATION INITIATION FACTOR 3, THETA SUBUNIT"/>
    <property type="match status" value="1"/>
</dbReference>
<proteinExistence type="predicted"/>
<feature type="compositionally biased region" description="Low complexity" evidence="5">
    <location>
        <begin position="963"/>
        <end position="1049"/>
    </location>
</feature>
<reference evidence="7" key="1">
    <citation type="submission" date="2023-10" db="EMBL/GenBank/DDBJ databases">
        <authorList>
            <person name="Chen Y."/>
            <person name="Shah S."/>
            <person name="Dougan E. K."/>
            <person name="Thang M."/>
            <person name="Chan C."/>
        </authorList>
    </citation>
    <scope>NUCLEOTIDE SEQUENCE [LARGE SCALE GENOMIC DNA]</scope>
</reference>
<evidence type="ECO:0000256" key="4">
    <source>
        <dbReference type="ARBA" id="ARBA00022917"/>
    </source>
</evidence>
<feature type="region of interest" description="Disordered" evidence="5">
    <location>
        <begin position="563"/>
        <end position="629"/>
    </location>
</feature>
<feature type="compositionally biased region" description="Basic residues" evidence="5">
    <location>
        <begin position="1050"/>
        <end position="1061"/>
    </location>
</feature>
<evidence type="ECO:0000256" key="3">
    <source>
        <dbReference type="ARBA" id="ARBA00022884"/>
    </source>
</evidence>
<dbReference type="InterPro" id="IPR027512">
    <property type="entry name" value="EIF3A"/>
</dbReference>
<feature type="region of interest" description="Disordered" evidence="5">
    <location>
        <begin position="805"/>
        <end position="1201"/>
    </location>
</feature>
<evidence type="ECO:0000256" key="5">
    <source>
        <dbReference type="SAM" id="MobiDB-lite"/>
    </source>
</evidence>